<dbReference type="Gene3D" id="3.90.580.10">
    <property type="entry name" value="Zinc finger, CHC2-type domain"/>
    <property type="match status" value="1"/>
</dbReference>
<keyword evidence="17" id="KW-1185">Reference proteome</keyword>
<accession>A0A072N028</accession>
<dbReference type="GO" id="GO:0006269">
    <property type="term" value="P:DNA replication, synthesis of primer"/>
    <property type="evidence" value="ECO:0007669"/>
    <property type="project" value="UniProtKB-UniRule"/>
</dbReference>
<evidence type="ECO:0000256" key="11">
    <source>
        <dbReference type="ARBA" id="ARBA00023163"/>
    </source>
</evidence>
<dbReference type="Pfam" id="PF10410">
    <property type="entry name" value="DnaB_bind"/>
    <property type="match status" value="1"/>
</dbReference>
<dbReference type="AlphaFoldDB" id="A0A072N028"/>
<comment type="catalytic activity">
    <reaction evidence="12">
        <text>ssDNA + n NTP = ssDNA/pppN(pN)n-1 hybrid + (n-1) diphosphate.</text>
        <dbReference type="EC" id="2.7.7.101"/>
    </reaction>
</comment>
<evidence type="ECO:0000256" key="9">
    <source>
        <dbReference type="ARBA" id="ARBA00022842"/>
    </source>
</evidence>
<dbReference type="PIRSF" id="PIRSF002811">
    <property type="entry name" value="DnaG"/>
    <property type="match status" value="1"/>
</dbReference>
<keyword evidence="4 12" id="KW-0548">Nucleotidyltransferase</keyword>
<gene>
    <name evidence="12" type="primary">dnaG</name>
    <name evidence="16" type="ORF">D777_03484</name>
</gene>
<evidence type="ECO:0000256" key="4">
    <source>
        <dbReference type="ARBA" id="ARBA00022695"/>
    </source>
</evidence>
<evidence type="ECO:0000256" key="2">
    <source>
        <dbReference type="ARBA" id="ARBA00022515"/>
    </source>
</evidence>
<evidence type="ECO:0000256" key="1">
    <source>
        <dbReference type="ARBA" id="ARBA00022478"/>
    </source>
</evidence>
<keyword evidence="9" id="KW-0460">Magnesium</keyword>
<dbReference type="EC" id="2.7.7.101" evidence="12"/>
<protein>
    <recommendedName>
        <fullName evidence="12 13">DNA primase</fullName>
        <ecNumber evidence="12">2.7.7.101</ecNumber>
    </recommendedName>
</protein>
<dbReference type="SMART" id="SM00493">
    <property type="entry name" value="TOPRIM"/>
    <property type="match status" value="1"/>
</dbReference>
<dbReference type="Proteomes" id="UP000035057">
    <property type="component" value="Unassembled WGS sequence"/>
</dbReference>
<dbReference type="EMBL" id="ANIE01000009">
    <property type="protein sequence ID" value="KEF30308.1"/>
    <property type="molecule type" value="Genomic_DNA"/>
</dbReference>
<dbReference type="GO" id="GO:0008270">
    <property type="term" value="F:zinc ion binding"/>
    <property type="evidence" value="ECO:0007669"/>
    <property type="project" value="UniProtKB-UniRule"/>
</dbReference>
<evidence type="ECO:0000313" key="16">
    <source>
        <dbReference type="EMBL" id="KEF30308.1"/>
    </source>
</evidence>
<keyword evidence="7 12" id="KW-0863">Zinc-finger</keyword>
<dbReference type="InterPro" id="IPR002694">
    <property type="entry name" value="Znf_CHC2"/>
</dbReference>
<dbReference type="HAMAP" id="MF_00974">
    <property type="entry name" value="DNA_primase_DnaG"/>
    <property type="match status" value="1"/>
</dbReference>
<keyword evidence="2 12" id="KW-0639">Primosome</keyword>
<keyword evidence="1 12" id="KW-0240">DNA-directed RNA polymerase</keyword>
<keyword evidence="8 12" id="KW-0862">Zinc</keyword>
<comment type="function">
    <text evidence="12 13">RNA polymerase that catalyzes the synthesis of short RNA molecules used as primers for DNA polymerase during DNA replication.</text>
</comment>
<evidence type="ECO:0000259" key="15">
    <source>
        <dbReference type="PROSITE" id="PS50880"/>
    </source>
</evidence>
<dbReference type="PANTHER" id="PTHR30313:SF2">
    <property type="entry name" value="DNA PRIMASE"/>
    <property type="match status" value="1"/>
</dbReference>
<dbReference type="GO" id="GO:1990077">
    <property type="term" value="C:primosome complex"/>
    <property type="evidence" value="ECO:0007669"/>
    <property type="project" value="UniProtKB-KW"/>
</dbReference>
<dbReference type="Gene3D" id="3.90.980.10">
    <property type="entry name" value="DNA primase, catalytic core, N-terminal domain"/>
    <property type="match status" value="1"/>
</dbReference>
<evidence type="ECO:0000256" key="12">
    <source>
        <dbReference type="HAMAP-Rule" id="MF_00974"/>
    </source>
</evidence>
<dbReference type="PANTHER" id="PTHR30313">
    <property type="entry name" value="DNA PRIMASE"/>
    <property type="match status" value="1"/>
</dbReference>
<dbReference type="NCBIfam" id="TIGR01391">
    <property type="entry name" value="dnaG"/>
    <property type="match status" value="1"/>
</dbReference>
<dbReference type="CDD" id="cd03364">
    <property type="entry name" value="TOPRIM_DnaG_primases"/>
    <property type="match status" value="1"/>
</dbReference>
<keyword evidence="11 12" id="KW-0804">Transcription</keyword>
<dbReference type="Pfam" id="PF08275">
    <property type="entry name" value="DNAG_N"/>
    <property type="match status" value="1"/>
</dbReference>
<dbReference type="RefSeq" id="WP_036134323.1">
    <property type="nucleotide sequence ID" value="NZ_ANIE01000009.1"/>
</dbReference>
<dbReference type="STRING" id="1137280.D777_03484"/>
<reference evidence="16 17" key="1">
    <citation type="submission" date="2012-12" db="EMBL/GenBank/DDBJ databases">
        <title>Genome assembly of Marinobacter sp. AK21.</title>
        <authorList>
            <person name="Khatri I."/>
            <person name="Kumar R."/>
            <person name="Vaidya B."/>
            <person name="Subramanian S."/>
            <person name="Pinnaka A."/>
        </authorList>
    </citation>
    <scope>NUCLEOTIDE SEQUENCE [LARGE SCALE GENOMIC DNA]</scope>
    <source>
        <strain evidence="16 17">AK21</strain>
    </source>
</reference>
<dbReference type="GO" id="GO:0000428">
    <property type="term" value="C:DNA-directed RNA polymerase complex"/>
    <property type="evidence" value="ECO:0007669"/>
    <property type="project" value="UniProtKB-KW"/>
</dbReference>
<feature type="zinc finger region" description="CHC2-type" evidence="12 14">
    <location>
        <begin position="40"/>
        <end position="64"/>
    </location>
</feature>
<evidence type="ECO:0000256" key="3">
    <source>
        <dbReference type="ARBA" id="ARBA00022679"/>
    </source>
</evidence>
<dbReference type="GO" id="GO:0005737">
    <property type="term" value="C:cytoplasm"/>
    <property type="evidence" value="ECO:0007669"/>
    <property type="project" value="TreeGrafter"/>
</dbReference>
<dbReference type="Pfam" id="PF01807">
    <property type="entry name" value="Zn_ribbon_DnaG"/>
    <property type="match status" value="1"/>
</dbReference>
<evidence type="ECO:0000256" key="6">
    <source>
        <dbReference type="ARBA" id="ARBA00022723"/>
    </source>
</evidence>
<dbReference type="FunFam" id="3.90.580.10:FF:000001">
    <property type="entry name" value="DNA primase"/>
    <property type="match status" value="1"/>
</dbReference>
<dbReference type="InterPro" id="IPR037068">
    <property type="entry name" value="DNA_primase_core_N_sf"/>
</dbReference>
<dbReference type="SMART" id="SM00400">
    <property type="entry name" value="ZnF_CHCC"/>
    <property type="match status" value="1"/>
</dbReference>
<evidence type="ECO:0000256" key="14">
    <source>
        <dbReference type="PIRSR" id="PIRSR002811-1"/>
    </source>
</evidence>
<evidence type="ECO:0000313" key="17">
    <source>
        <dbReference type="Proteomes" id="UP000035057"/>
    </source>
</evidence>
<dbReference type="GO" id="GO:0003677">
    <property type="term" value="F:DNA binding"/>
    <property type="evidence" value="ECO:0007669"/>
    <property type="project" value="UniProtKB-KW"/>
</dbReference>
<keyword evidence="6 12" id="KW-0479">Metal-binding</keyword>
<comment type="caution">
    <text evidence="16">The sequence shown here is derived from an EMBL/GenBank/DDBJ whole genome shotgun (WGS) entry which is preliminary data.</text>
</comment>
<comment type="similarity">
    <text evidence="12 13">Belongs to the DnaG primase family.</text>
</comment>
<dbReference type="InterPro" id="IPR006295">
    <property type="entry name" value="DNA_primase_DnaG"/>
</dbReference>
<evidence type="ECO:0000256" key="8">
    <source>
        <dbReference type="ARBA" id="ARBA00022833"/>
    </source>
</evidence>
<dbReference type="SUPFAM" id="SSF56731">
    <property type="entry name" value="DNA primase core"/>
    <property type="match status" value="1"/>
</dbReference>
<dbReference type="Gene3D" id="1.20.50.20">
    <property type="entry name" value="DnaG, RNA polymerase domain, helical bundle"/>
    <property type="match status" value="1"/>
</dbReference>
<dbReference type="Pfam" id="PF13155">
    <property type="entry name" value="Toprim_2"/>
    <property type="match status" value="1"/>
</dbReference>
<keyword evidence="10 12" id="KW-0238">DNA-binding</keyword>
<keyword evidence="3 12" id="KW-0808">Transferase</keyword>
<name>A0A072N028_9GAMM</name>
<evidence type="ECO:0000256" key="10">
    <source>
        <dbReference type="ARBA" id="ARBA00023125"/>
    </source>
</evidence>
<dbReference type="InterPro" id="IPR030846">
    <property type="entry name" value="DnaG_bac"/>
</dbReference>
<organism evidence="16 17">
    <name type="scientific">Marinobacter nitratireducens</name>
    <dbReference type="NCBI Taxonomy" id="1137280"/>
    <lineage>
        <taxon>Bacteria</taxon>
        <taxon>Pseudomonadati</taxon>
        <taxon>Pseudomonadota</taxon>
        <taxon>Gammaproteobacteria</taxon>
        <taxon>Pseudomonadales</taxon>
        <taxon>Marinobacteraceae</taxon>
        <taxon>Marinobacter</taxon>
    </lineage>
</organism>
<evidence type="ECO:0000256" key="13">
    <source>
        <dbReference type="PIRNR" id="PIRNR002811"/>
    </source>
</evidence>
<dbReference type="SUPFAM" id="SSF57783">
    <property type="entry name" value="Zinc beta-ribbon"/>
    <property type="match status" value="1"/>
</dbReference>
<dbReference type="OrthoDB" id="9803773at2"/>
<dbReference type="Gene3D" id="3.40.1360.10">
    <property type="match status" value="1"/>
</dbReference>
<evidence type="ECO:0000256" key="5">
    <source>
        <dbReference type="ARBA" id="ARBA00022705"/>
    </source>
</evidence>
<sequence>MSGLIPQRFVEDLLDRIDLAELIGSRITLKKAGANYKACCPFHDEKTPSFNVRPDKGFYHCFGCGAHGDAISFIREYDGLGFTEAVEDLAKRAGLEVPYDRAAKQEIQQARTLTDALDFASTFYQSALSGPQGSYARDYLKQRGLDDAIVGQYRIGFAPGTGTALFDAASQDLKTPLVETKTVSDKYGRPRDLFRNRVMFPIRNTRGRTIAFGGRTLGDDKAKYINSPESDVFHKSREIYGLFEAKQALKQLDKLLVVEGYMDVIALAQHGIHYAVATLGTATNQDSLTALLKQVRHIVFCFDGDQAGFRAADRAMENALELMTDGLHLQFLMLPQGEDPDTLVRKEGPEAFQKRVDGATPLSRFLFDRQSEGLDLQLPEHRGELRARAEPLLNRMPRSTLRDAMWHEMLRLCGGRSQWQKPQRGEWKSWKGERRDRVSEERIDVKLSKDSVLCLALLEAPELASEISELTTRSRQYGQARELANWILSQEAGDRRTLVRKLALDGRARERFYHLFDGIEHIPSRENTLAQAREMLNPNEEATRQQRLAALLRNFSNLSTEERKELKTLSSGTQS</sequence>
<dbReference type="InterPro" id="IPR036977">
    <property type="entry name" value="DNA_primase_Znf_CHC2"/>
</dbReference>
<dbReference type="FunFam" id="3.40.1360.10:FF:000002">
    <property type="entry name" value="DNA primase"/>
    <property type="match status" value="1"/>
</dbReference>
<proteinExistence type="inferred from homology"/>
<dbReference type="InterPro" id="IPR034151">
    <property type="entry name" value="TOPRIM_DnaG_bac"/>
</dbReference>
<dbReference type="PATRIC" id="fig|1137280.3.peg.3302"/>
<dbReference type="PROSITE" id="PS50880">
    <property type="entry name" value="TOPRIM"/>
    <property type="match status" value="1"/>
</dbReference>
<dbReference type="InterPro" id="IPR013264">
    <property type="entry name" value="DNAG_N"/>
</dbReference>
<feature type="domain" description="Toprim" evidence="15">
    <location>
        <begin position="253"/>
        <end position="335"/>
    </location>
</feature>
<evidence type="ECO:0000256" key="7">
    <source>
        <dbReference type="ARBA" id="ARBA00022771"/>
    </source>
</evidence>
<keyword evidence="5 12" id="KW-0235">DNA replication</keyword>
<dbReference type="InterPro" id="IPR006171">
    <property type="entry name" value="TOPRIM_dom"/>
</dbReference>
<dbReference type="GO" id="GO:0003899">
    <property type="term" value="F:DNA-directed RNA polymerase activity"/>
    <property type="evidence" value="ECO:0007669"/>
    <property type="project" value="UniProtKB-UniRule"/>
</dbReference>
<dbReference type="InterPro" id="IPR019475">
    <property type="entry name" value="DNA_primase_DnaB-bd"/>
</dbReference>
<comment type="domain">
    <text evidence="12">Contains an N-terminal zinc-binding domain, a central core domain that contains the primase activity, and a C-terminal DnaB-binding domain.</text>
</comment>
<comment type="subunit">
    <text evidence="12">Monomer. Interacts with DnaB.</text>
</comment>
<comment type="cofactor">
    <cofactor evidence="12 13 14">
        <name>Zn(2+)</name>
        <dbReference type="ChEBI" id="CHEBI:29105"/>
    </cofactor>
    <text evidence="12 13 14">Binds 1 zinc ion per monomer.</text>
</comment>
<dbReference type="InterPro" id="IPR050219">
    <property type="entry name" value="DnaG_primase"/>
</dbReference>